<organism evidence="3 4">
    <name type="scientific">Durusdinium trenchii</name>
    <dbReference type="NCBI Taxonomy" id="1381693"/>
    <lineage>
        <taxon>Eukaryota</taxon>
        <taxon>Sar</taxon>
        <taxon>Alveolata</taxon>
        <taxon>Dinophyceae</taxon>
        <taxon>Suessiales</taxon>
        <taxon>Symbiodiniaceae</taxon>
        <taxon>Durusdinium</taxon>
    </lineage>
</organism>
<dbReference type="InterPro" id="IPR029058">
    <property type="entry name" value="AB_hydrolase_fold"/>
</dbReference>
<reference evidence="3 4" key="1">
    <citation type="submission" date="2024-02" db="EMBL/GenBank/DDBJ databases">
        <authorList>
            <person name="Chen Y."/>
            <person name="Shah S."/>
            <person name="Dougan E. K."/>
            <person name="Thang M."/>
            <person name="Chan C."/>
        </authorList>
    </citation>
    <scope>NUCLEOTIDE SEQUENCE [LARGE SCALE GENOMIC DNA]</scope>
</reference>
<gene>
    <name evidence="3" type="ORF">SCF082_LOCUS47027</name>
</gene>
<feature type="domain" description="Serine aminopeptidase S33" evidence="2">
    <location>
        <begin position="98"/>
        <end position="162"/>
    </location>
</feature>
<comment type="caution">
    <text evidence="3">The sequence shown here is derived from an EMBL/GenBank/DDBJ whole genome shotgun (WGS) entry which is preliminary data.</text>
</comment>
<keyword evidence="1" id="KW-0812">Transmembrane</keyword>
<sequence length="165" mass="18659">FFLGGLRANFHSRMLLLLLAVVIGYIAYVAIGRWIERRVAETRLGEQRRALFPPEVGISPGARELAESPDVELKKELYRIRDGSQIFFHILKPKGKTPTHALVFLHGYSSTGDLYLEFLSELARSGAMVLIPDLPGHGRSDGLLLYIPDWWVFVDQVWTALELVL</sequence>
<evidence type="ECO:0000313" key="3">
    <source>
        <dbReference type="EMBL" id="CAK9100501.1"/>
    </source>
</evidence>
<dbReference type="Gene3D" id="3.40.50.1820">
    <property type="entry name" value="alpha/beta hydrolase"/>
    <property type="match status" value="1"/>
</dbReference>
<dbReference type="SUPFAM" id="SSF53474">
    <property type="entry name" value="alpha/beta-Hydrolases"/>
    <property type="match status" value="1"/>
</dbReference>
<keyword evidence="1" id="KW-0472">Membrane</keyword>
<accession>A0ABP0RIS5</accession>
<proteinExistence type="predicted"/>
<dbReference type="Proteomes" id="UP001642464">
    <property type="component" value="Unassembled WGS sequence"/>
</dbReference>
<name>A0ABP0RIS5_9DINO</name>
<protein>
    <submittedName>
        <fullName evidence="3">Caffeoylshikimate esterase</fullName>
    </submittedName>
</protein>
<dbReference type="EMBL" id="CAXAMM010041639">
    <property type="protein sequence ID" value="CAK9100501.1"/>
    <property type="molecule type" value="Genomic_DNA"/>
</dbReference>
<evidence type="ECO:0000313" key="4">
    <source>
        <dbReference type="Proteomes" id="UP001642464"/>
    </source>
</evidence>
<feature type="transmembrane region" description="Helical" evidence="1">
    <location>
        <begin position="15"/>
        <end position="35"/>
    </location>
</feature>
<feature type="non-terminal residue" evidence="3">
    <location>
        <position position="165"/>
    </location>
</feature>
<dbReference type="InterPro" id="IPR022742">
    <property type="entry name" value="Hydrolase_4"/>
</dbReference>
<keyword evidence="4" id="KW-1185">Reference proteome</keyword>
<evidence type="ECO:0000259" key="2">
    <source>
        <dbReference type="Pfam" id="PF12146"/>
    </source>
</evidence>
<evidence type="ECO:0000256" key="1">
    <source>
        <dbReference type="SAM" id="Phobius"/>
    </source>
</evidence>
<keyword evidence="1" id="KW-1133">Transmembrane helix</keyword>
<dbReference type="Pfam" id="PF12146">
    <property type="entry name" value="Hydrolase_4"/>
    <property type="match status" value="1"/>
</dbReference>
<feature type="non-terminal residue" evidence="3">
    <location>
        <position position="1"/>
    </location>
</feature>